<organism evidence="2 3">
    <name type="scientific">Flavimaricola marinus</name>
    <dbReference type="NCBI Taxonomy" id="1819565"/>
    <lineage>
        <taxon>Bacteria</taxon>
        <taxon>Pseudomonadati</taxon>
        <taxon>Pseudomonadota</taxon>
        <taxon>Alphaproteobacteria</taxon>
        <taxon>Rhodobacterales</taxon>
        <taxon>Paracoccaceae</taxon>
        <taxon>Flavimaricola</taxon>
    </lineage>
</organism>
<dbReference type="EMBL" id="FXZK01000010">
    <property type="protein sequence ID" value="SMY09468.1"/>
    <property type="molecule type" value="Genomic_DNA"/>
</dbReference>
<keyword evidence="1" id="KW-0812">Transmembrane</keyword>
<reference evidence="2 3" key="1">
    <citation type="submission" date="2017-05" db="EMBL/GenBank/DDBJ databases">
        <authorList>
            <person name="Song R."/>
            <person name="Chenine A.L."/>
            <person name="Ruprecht R.M."/>
        </authorList>
    </citation>
    <scope>NUCLEOTIDE SEQUENCE [LARGE SCALE GENOMIC DNA]</scope>
    <source>
        <strain evidence="2 3">CECT 8899</strain>
    </source>
</reference>
<evidence type="ECO:0000313" key="2">
    <source>
        <dbReference type="EMBL" id="SMY09468.1"/>
    </source>
</evidence>
<dbReference type="RefSeq" id="WP_093993656.1">
    <property type="nucleotide sequence ID" value="NZ_FXZK01000010.1"/>
</dbReference>
<evidence type="ECO:0000256" key="1">
    <source>
        <dbReference type="SAM" id="Phobius"/>
    </source>
</evidence>
<keyword evidence="3" id="KW-1185">Reference proteome</keyword>
<feature type="transmembrane region" description="Helical" evidence="1">
    <location>
        <begin position="6"/>
        <end position="30"/>
    </location>
</feature>
<dbReference type="OrthoDB" id="7861850at2"/>
<protein>
    <submittedName>
        <fullName evidence="2">Uncharacterized protein</fullName>
    </submittedName>
</protein>
<gene>
    <name evidence="2" type="ORF">LOM8899_03635</name>
</gene>
<name>A0A238LIL5_9RHOB</name>
<proteinExistence type="predicted"/>
<sequence length="235" mass="26740">MQLDLAEIILGILGLGGGGAAVAFAVFRLLGASWIEEKFAQRLESFRHENAKELQQLNARIDGSLAATLRAQEKEFECLRECWAVAKSAEGHVLNFCSMIKSHPDLRWESEDRMREILAQLDLGQAQIEKIVRAEAPNDELADALFWKQRNEAFRAISEFRNFLLLNEIFINESVVGEFKSISENLYRAANNMEFSKEDSDQKLSRDAFELITKVVPHQFATLAPALRSKFFEQM</sequence>
<dbReference type="Proteomes" id="UP000201613">
    <property type="component" value="Unassembled WGS sequence"/>
</dbReference>
<accession>A0A238LIL5</accession>
<keyword evidence="1" id="KW-0472">Membrane</keyword>
<keyword evidence="1" id="KW-1133">Transmembrane helix</keyword>
<dbReference type="AlphaFoldDB" id="A0A238LIL5"/>
<evidence type="ECO:0000313" key="3">
    <source>
        <dbReference type="Proteomes" id="UP000201613"/>
    </source>
</evidence>